<keyword evidence="3 6" id="KW-0812">Transmembrane</keyword>
<feature type="transmembrane region" description="Helical" evidence="6">
    <location>
        <begin position="149"/>
        <end position="168"/>
    </location>
</feature>
<feature type="transmembrane region" description="Helical" evidence="6">
    <location>
        <begin position="7"/>
        <end position="25"/>
    </location>
</feature>
<feature type="domain" description="EamA" evidence="7">
    <location>
        <begin position="8"/>
        <end position="137"/>
    </location>
</feature>
<dbReference type="EMBL" id="JAVRHZ010000006">
    <property type="protein sequence ID" value="MDT0556442.1"/>
    <property type="molecule type" value="Genomic_DNA"/>
</dbReference>
<comment type="similarity">
    <text evidence="2">Belongs to the EamA transporter family.</text>
</comment>
<keyword evidence="5 6" id="KW-0472">Membrane</keyword>
<dbReference type="InterPro" id="IPR000620">
    <property type="entry name" value="EamA_dom"/>
</dbReference>
<evidence type="ECO:0000313" key="9">
    <source>
        <dbReference type="Proteomes" id="UP001254488"/>
    </source>
</evidence>
<feature type="domain" description="EamA" evidence="7">
    <location>
        <begin position="150"/>
        <end position="288"/>
    </location>
</feature>
<dbReference type="Proteomes" id="UP001254488">
    <property type="component" value="Unassembled WGS sequence"/>
</dbReference>
<dbReference type="InterPro" id="IPR037185">
    <property type="entry name" value="EmrE-like"/>
</dbReference>
<feature type="transmembrane region" description="Helical" evidence="6">
    <location>
        <begin position="245"/>
        <end position="264"/>
    </location>
</feature>
<feature type="transmembrane region" description="Helical" evidence="6">
    <location>
        <begin position="123"/>
        <end position="143"/>
    </location>
</feature>
<sequence>MKGIDKKWVFLFILSVVWGSSFILIKKALIGLTPLQLGALRTIFAAIFLLIIGFNKLKLIKKTEWKWITISAFVGTFIPAFLFAFAETEIDSAIVSVLNSTTPIMTLLLGVAAFSIGFSKNQLAGVIVGLLGSLLLIWSGAAVNPNQNYWYACLILIASVCYATNVNIIKRYLQHTPAMAITAGHFVVILIPAILVLFFSGFFNQATLTSEELMPSLGYLLLLAVIGTGLAKILFNTLVQISTPVFATSVTYTIPIVALFWGLLDGEKFSLQQGAAACLIIFGVYLANRKKKKTT</sequence>
<feature type="transmembrane region" description="Helical" evidence="6">
    <location>
        <begin position="180"/>
        <end position="199"/>
    </location>
</feature>
<comment type="caution">
    <text evidence="8">The sequence shown here is derived from an EMBL/GenBank/DDBJ whole genome shotgun (WGS) entry which is preliminary data.</text>
</comment>
<protein>
    <submittedName>
        <fullName evidence="8">EamA family transporter</fullName>
    </submittedName>
</protein>
<organism evidence="8 9">
    <name type="scientific">Patiriisocius hiemis</name>
    <dbReference type="NCBI Taxonomy" id="3075604"/>
    <lineage>
        <taxon>Bacteria</taxon>
        <taxon>Pseudomonadati</taxon>
        <taxon>Bacteroidota</taxon>
        <taxon>Flavobacteriia</taxon>
        <taxon>Flavobacteriales</taxon>
        <taxon>Flavobacteriaceae</taxon>
        <taxon>Patiriisocius</taxon>
    </lineage>
</organism>
<feature type="transmembrane region" description="Helical" evidence="6">
    <location>
        <begin position="37"/>
        <end position="55"/>
    </location>
</feature>
<evidence type="ECO:0000256" key="4">
    <source>
        <dbReference type="ARBA" id="ARBA00022989"/>
    </source>
</evidence>
<dbReference type="Pfam" id="PF00892">
    <property type="entry name" value="EamA"/>
    <property type="match status" value="2"/>
</dbReference>
<evidence type="ECO:0000259" key="7">
    <source>
        <dbReference type="Pfam" id="PF00892"/>
    </source>
</evidence>
<dbReference type="PANTHER" id="PTHR32322">
    <property type="entry name" value="INNER MEMBRANE TRANSPORTER"/>
    <property type="match status" value="1"/>
</dbReference>
<evidence type="ECO:0000313" key="8">
    <source>
        <dbReference type="EMBL" id="MDT0556442.1"/>
    </source>
</evidence>
<feature type="transmembrane region" description="Helical" evidence="6">
    <location>
        <begin position="67"/>
        <end position="86"/>
    </location>
</feature>
<keyword evidence="9" id="KW-1185">Reference proteome</keyword>
<dbReference type="InterPro" id="IPR050638">
    <property type="entry name" value="AA-Vitamin_Transporters"/>
</dbReference>
<dbReference type="RefSeq" id="WP_311333394.1">
    <property type="nucleotide sequence ID" value="NZ_JAVRHZ010000006.1"/>
</dbReference>
<feature type="transmembrane region" description="Helical" evidence="6">
    <location>
        <begin position="270"/>
        <end position="287"/>
    </location>
</feature>
<reference evidence="8 9" key="1">
    <citation type="submission" date="2023-09" db="EMBL/GenBank/DDBJ databases">
        <authorList>
            <person name="Rey-Velasco X."/>
        </authorList>
    </citation>
    <scope>NUCLEOTIDE SEQUENCE [LARGE SCALE GENOMIC DNA]</scope>
    <source>
        <strain evidence="8 9">W242</strain>
    </source>
</reference>
<evidence type="ECO:0000256" key="2">
    <source>
        <dbReference type="ARBA" id="ARBA00007362"/>
    </source>
</evidence>
<name>A0ABU2YFB0_9FLAO</name>
<feature type="transmembrane region" description="Helical" evidence="6">
    <location>
        <begin position="92"/>
        <end position="116"/>
    </location>
</feature>
<gene>
    <name evidence="8" type="ORF">RM538_10530</name>
</gene>
<feature type="transmembrane region" description="Helical" evidence="6">
    <location>
        <begin position="219"/>
        <end position="238"/>
    </location>
</feature>
<proteinExistence type="inferred from homology"/>
<accession>A0ABU2YFB0</accession>
<evidence type="ECO:0000256" key="3">
    <source>
        <dbReference type="ARBA" id="ARBA00022692"/>
    </source>
</evidence>
<evidence type="ECO:0000256" key="1">
    <source>
        <dbReference type="ARBA" id="ARBA00004141"/>
    </source>
</evidence>
<dbReference type="SUPFAM" id="SSF103481">
    <property type="entry name" value="Multidrug resistance efflux transporter EmrE"/>
    <property type="match status" value="2"/>
</dbReference>
<keyword evidence="4 6" id="KW-1133">Transmembrane helix</keyword>
<evidence type="ECO:0000256" key="6">
    <source>
        <dbReference type="SAM" id="Phobius"/>
    </source>
</evidence>
<evidence type="ECO:0000256" key="5">
    <source>
        <dbReference type="ARBA" id="ARBA00023136"/>
    </source>
</evidence>
<comment type="subcellular location">
    <subcellularLocation>
        <location evidence="1">Membrane</location>
        <topology evidence="1">Multi-pass membrane protein</topology>
    </subcellularLocation>
</comment>
<dbReference type="PANTHER" id="PTHR32322:SF2">
    <property type="entry name" value="EAMA DOMAIN-CONTAINING PROTEIN"/>
    <property type="match status" value="1"/>
</dbReference>